<dbReference type="Proteomes" id="UP000053947">
    <property type="component" value="Unassembled WGS sequence"/>
</dbReference>
<organism evidence="1 2">
    <name type="scientific">Dehalogenimonas alkenigignens</name>
    <dbReference type="NCBI Taxonomy" id="1217799"/>
    <lineage>
        <taxon>Bacteria</taxon>
        <taxon>Bacillati</taxon>
        <taxon>Chloroflexota</taxon>
        <taxon>Dehalococcoidia</taxon>
        <taxon>Dehalococcoidales</taxon>
        <taxon>Dehalococcoidaceae</taxon>
        <taxon>Dehalogenimonas</taxon>
    </lineage>
</organism>
<sequence length="255" mass="29046">MGAEFDALRRYRKGIRKITRSQMMPGKHTGRAVKGSRLHLQDLINGEYQINFGQYLMAQSHSLENFTDGVFDWKSPLESQNFREYRDAEFLNQVGLSHLKENLSSFWPRLGPCWDALAIVPGKKGRHGIVLVEAKSHVKEVGTSSSACGAKPKSLGLITASIEVVKDALGVNDDSDWLGKYYQYANRLAHLYWLTSQNIPVWMVFLYFTGDSEQKGPLIDSEWRDHLSIMKTKLGLPDKHFLSDRIIEVFLPVHH</sequence>
<evidence type="ECO:0000313" key="1">
    <source>
        <dbReference type="EMBL" id="KTB48976.1"/>
    </source>
</evidence>
<dbReference type="STRING" id="1217799.DEALK_18230"/>
<protein>
    <submittedName>
        <fullName evidence="1">Uncharacterized protein</fullName>
    </submittedName>
</protein>
<keyword evidence="2" id="KW-1185">Reference proteome</keyword>
<dbReference type="EMBL" id="LFDV01000002">
    <property type="protein sequence ID" value="KTB48976.1"/>
    <property type="molecule type" value="Genomic_DNA"/>
</dbReference>
<evidence type="ECO:0000313" key="2">
    <source>
        <dbReference type="Proteomes" id="UP000053947"/>
    </source>
</evidence>
<dbReference type="AlphaFoldDB" id="A0A0W0GK84"/>
<name>A0A0W0GK84_9CHLR</name>
<comment type="caution">
    <text evidence="1">The sequence shown here is derived from an EMBL/GenBank/DDBJ whole genome shotgun (WGS) entry which is preliminary data.</text>
</comment>
<accession>A0A0W0GK84</accession>
<reference evidence="1 2" key="1">
    <citation type="submission" date="2015-06" db="EMBL/GenBank/DDBJ databases">
        <title>Genome sequence of the organohalide-respiring Dehalogenimonas alkenigignens type strain (IP3-3T).</title>
        <authorList>
            <person name="Key T.A."/>
            <person name="Richmond D.P."/>
            <person name="Bowman K.S."/>
            <person name="Cho Y.-J."/>
            <person name="Chun J."/>
            <person name="da Costa M.S."/>
            <person name="Rainey F.A."/>
            <person name="Moe W.M."/>
        </authorList>
    </citation>
    <scope>NUCLEOTIDE SEQUENCE [LARGE SCALE GENOMIC DNA]</scope>
    <source>
        <strain evidence="1 2">IP3-3</strain>
    </source>
</reference>
<gene>
    <name evidence="1" type="ORF">DEALK_18230</name>
</gene>
<proteinExistence type="predicted"/>